<evidence type="ECO:0000313" key="3">
    <source>
        <dbReference type="Proteomes" id="UP001222325"/>
    </source>
</evidence>
<evidence type="ECO:0000256" key="1">
    <source>
        <dbReference type="SAM" id="MobiDB-lite"/>
    </source>
</evidence>
<reference evidence="2" key="1">
    <citation type="submission" date="2023-03" db="EMBL/GenBank/DDBJ databases">
        <title>Massive genome expansion in bonnet fungi (Mycena s.s.) driven by repeated elements and novel gene families across ecological guilds.</title>
        <authorList>
            <consortium name="Lawrence Berkeley National Laboratory"/>
            <person name="Harder C.B."/>
            <person name="Miyauchi S."/>
            <person name="Viragh M."/>
            <person name="Kuo A."/>
            <person name="Thoen E."/>
            <person name="Andreopoulos B."/>
            <person name="Lu D."/>
            <person name="Skrede I."/>
            <person name="Drula E."/>
            <person name="Henrissat B."/>
            <person name="Morin E."/>
            <person name="Kohler A."/>
            <person name="Barry K."/>
            <person name="LaButti K."/>
            <person name="Morin E."/>
            <person name="Salamov A."/>
            <person name="Lipzen A."/>
            <person name="Mereny Z."/>
            <person name="Hegedus B."/>
            <person name="Baldrian P."/>
            <person name="Stursova M."/>
            <person name="Weitz H."/>
            <person name="Taylor A."/>
            <person name="Grigoriev I.V."/>
            <person name="Nagy L.G."/>
            <person name="Martin F."/>
            <person name="Kauserud H."/>
        </authorList>
    </citation>
    <scope>NUCLEOTIDE SEQUENCE</scope>
    <source>
        <strain evidence="2">CBHHK173m</strain>
    </source>
</reference>
<accession>A0AAD6TQ01</accession>
<dbReference type="EMBL" id="JARJCN010000090">
    <property type="protein sequence ID" value="KAJ7075727.1"/>
    <property type="molecule type" value="Genomic_DNA"/>
</dbReference>
<comment type="caution">
    <text evidence="2">The sequence shown here is derived from an EMBL/GenBank/DDBJ whole genome shotgun (WGS) entry which is preliminary data.</text>
</comment>
<dbReference type="AlphaFoldDB" id="A0AAD6TQ01"/>
<evidence type="ECO:0000313" key="2">
    <source>
        <dbReference type="EMBL" id="KAJ7075727.1"/>
    </source>
</evidence>
<name>A0AAD6TQ01_9AGAR</name>
<keyword evidence="3" id="KW-1185">Reference proteome</keyword>
<proteinExistence type="predicted"/>
<dbReference type="Proteomes" id="UP001222325">
    <property type="component" value="Unassembled WGS sequence"/>
</dbReference>
<protein>
    <submittedName>
        <fullName evidence="2">Uncharacterized protein</fullName>
    </submittedName>
</protein>
<sequence length="204" mass="21714">MQLDGGSQVLYGSESTPSGRPRLRFTLSVSAPDDSAPDDPPTRGCALVLIFSRAHATLFPDADKAFLVSGLVLPCSFRTSPPLPTARDIAISGALSASGPGATSASSTMPTATYPLPYWEHHITFCVPVLINARVVCCRRRLLAPVTENTRRPDLAPLCVVASVGRPTQLGFGHVSGRIFVRTLQCVSRDDEEECPDGPRKIAG</sequence>
<gene>
    <name evidence="2" type="ORF">B0H15DRAFT_1009996</name>
</gene>
<organism evidence="2 3">
    <name type="scientific">Mycena belliarum</name>
    <dbReference type="NCBI Taxonomy" id="1033014"/>
    <lineage>
        <taxon>Eukaryota</taxon>
        <taxon>Fungi</taxon>
        <taxon>Dikarya</taxon>
        <taxon>Basidiomycota</taxon>
        <taxon>Agaricomycotina</taxon>
        <taxon>Agaricomycetes</taxon>
        <taxon>Agaricomycetidae</taxon>
        <taxon>Agaricales</taxon>
        <taxon>Marasmiineae</taxon>
        <taxon>Mycenaceae</taxon>
        <taxon>Mycena</taxon>
    </lineage>
</organism>
<feature type="region of interest" description="Disordered" evidence="1">
    <location>
        <begin position="1"/>
        <end position="23"/>
    </location>
</feature>